<evidence type="ECO:0000256" key="1">
    <source>
        <dbReference type="ARBA" id="ARBA00009617"/>
    </source>
</evidence>
<evidence type="ECO:0000313" key="4">
    <source>
        <dbReference type="Proteomes" id="UP000570514"/>
    </source>
</evidence>
<keyword evidence="2" id="KW-0472">Membrane</keyword>
<feature type="transmembrane region" description="Helical" evidence="2">
    <location>
        <begin position="388"/>
        <end position="407"/>
    </location>
</feature>
<comment type="similarity">
    <text evidence="1">Belongs to the sodium:galactoside symporter (TC 2.A.2) family.</text>
</comment>
<feature type="transmembrane region" description="Helical" evidence="2">
    <location>
        <begin position="276"/>
        <end position="299"/>
    </location>
</feature>
<name>A0A846MZQ2_9PROT</name>
<dbReference type="InterPro" id="IPR001927">
    <property type="entry name" value="Na/Gal_symport"/>
</dbReference>
<proteinExistence type="inferred from homology"/>
<dbReference type="InterPro" id="IPR039672">
    <property type="entry name" value="MFS_2"/>
</dbReference>
<dbReference type="GO" id="GO:0015293">
    <property type="term" value="F:symporter activity"/>
    <property type="evidence" value="ECO:0007669"/>
    <property type="project" value="InterPro"/>
</dbReference>
<dbReference type="CDD" id="cd17332">
    <property type="entry name" value="MFS_MelB_like"/>
    <property type="match status" value="1"/>
</dbReference>
<dbReference type="AlphaFoldDB" id="A0A846MZQ2"/>
<dbReference type="EMBL" id="JAASRM010000001">
    <property type="protein sequence ID" value="NIK88729.1"/>
    <property type="molecule type" value="Genomic_DNA"/>
</dbReference>
<feature type="transmembrane region" description="Helical" evidence="2">
    <location>
        <begin position="82"/>
        <end position="100"/>
    </location>
</feature>
<keyword evidence="4" id="KW-1185">Reference proteome</keyword>
<protein>
    <submittedName>
        <fullName evidence="3">GPH family glycoside/pentoside/hexuronide:cation symporter</fullName>
    </submittedName>
</protein>
<feature type="transmembrane region" description="Helical" evidence="2">
    <location>
        <begin position="112"/>
        <end position="137"/>
    </location>
</feature>
<feature type="transmembrane region" description="Helical" evidence="2">
    <location>
        <begin position="311"/>
        <end position="329"/>
    </location>
</feature>
<dbReference type="SUPFAM" id="SSF103473">
    <property type="entry name" value="MFS general substrate transporter"/>
    <property type="match status" value="1"/>
</dbReference>
<feature type="transmembrane region" description="Helical" evidence="2">
    <location>
        <begin position="39"/>
        <end position="61"/>
    </location>
</feature>
<sequence length="464" mass="50735">MADRKIGVLEKIGYGLGDGASNLIWMIFIYYQVNFYTDVYGLAASAAGTMLLVTRSWDIFVDVIIGMIADRTNTRWGKFRPFLLWMALPFGIVATLAFTTPPFDDHGKLISAYVTLTLLMLAYSAINVPYGALMGVISPDPQERTELSAYRFSFAQGAGFLVAMLAMPLVAALGQGNEQKGYMLTVALFSVLAIAMFIGTFATTRERVVPVKEQKTSTKQDLLDLMKNGHWMLLCTLGILQVFFVALRGSSMIYYFKYYMNDVVFAGPFGWSIHLGGAGGTGPFIVMGTLTSLAATFLIQYVTPYTGRKNAFIGCMVLGAISLVASFWVKPDQLLLLYGFHFLYSIFTGPTAALLWAMFADSADWSEWRTGRRATGLIFSASGMSNKLGWALGGALALALLSIYGYQANMAQTAHAQEGIRLLMAIVPAIGALVCGLGMLFYSLEKQMPKIEADLAARRSKKEA</sequence>
<dbReference type="NCBIfam" id="TIGR00792">
    <property type="entry name" value="gph"/>
    <property type="match status" value="1"/>
</dbReference>
<feature type="transmembrane region" description="Helical" evidence="2">
    <location>
        <begin position="12"/>
        <end position="33"/>
    </location>
</feature>
<keyword evidence="2" id="KW-0812">Transmembrane</keyword>
<gene>
    <name evidence="3" type="ORF">FHS83_002047</name>
</gene>
<feature type="transmembrane region" description="Helical" evidence="2">
    <location>
        <begin position="182"/>
        <end position="202"/>
    </location>
</feature>
<dbReference type="RefSeq" id="WP_167082878.1">
    <property type="nucleotide sequence ID" value="NZ_BAAADC010000001.1"/>
</dbReference>
<dbReference type="GO" id="GO:0008643">
    <property type="term" value="P:carbohydrate transport"/>
    <property type="evidence" value="ECO:0007669"/>
    <property type="project" value="InterPro"/>
</dbReference>
<dbReference type="Proteomes" id="UP000570514">
    <property type="component" value="Unassembled WGS sequence"/>
</dbReference>
<feature type="transmembrane region" description="Helical" evidence="2">
    <location>
        <begin position="231"/>
        <end position="256"/>
    </location>
</feature>
<dbReference type="Pfam" id="PF13347">
    <property type="entry name" value="MFS_2"/>
    <property type="match status" value="1"/>
</dbReference>
<keyword evidence="2" id="KW-1133">Transmembrane helix</keyword>
<feature type="transmembrane region" description="Helical" evidence="2">
    <location>
        <begin position="419"/>
        <end position="442"/>
    </location>
</feature>
<dbReference type="PANTHER" id="PTHR11328:SF24">
    <property type="entry name" value="MAJOR FACILITATOR SUPERFAMILY (MFS) PROFILE DOMAIN-CONTAINING PROTEIN"/>
    <property type="match status" value="1"/>
</dbReference>
<dbReference type="InterPro" id="IPR036259">
    <property type="entry name" value="MFS_trans_sf"/>
</dbReference>
<feature type="transmembrane region" description="Helical" evidence="2">
    <location>
        <begin position="149"/>
        <end position="170"/>
    </location>
</feature>
<organism evidence="3 4">
    <name type="scientific">Rhizomicrobium palustre</name>
    <dbReference type="NCBI Taxonomy" id="189966"/>
    <lineage>
        <taxon>Bacteria</taxon>
        <taxon>Pseudomonadati</taxon>
        <taxon>Pseudomonadota</taxon>
        <taxon>Alphaproteobacteria</taxon>
        <taxon>Micropepsales</taxon>
        <taxon>Micropepsaceae</taxon>
        <taxon>Rhizomicrobium</taxon>
    </lineage>
</organism>
<dbReference type="PANTHER" id="PTHR11328">
    <property type="entry name" value="MAJOR FACILITATOR SUPERFAMILY DOMAIN-CONTAINING PROTEIN"/>
    <property type="match status" value="1"/>
</dbReference>
<evidence type="ECO:0000256" key="2">
    <source>
        <dbReference type="SAM" id="Phobius"/>
    </source>
</evidence>
<reference evidence="3 4" key="1">
    <citation type="submission" date="2020-03" db="EMBL/GenBank/DDBJ databases">
        <title>Genomic Encyclopedia of Type Strains, Phase IV (KMG-IV): sequencing the most valuable type-strain genomes for metagenomic binning, comparative biology and taxonomic classification.</title>
        <authorList>
            <person name="Goeker M."/>
        </authorList>
    </citation>
    <scope>NUCLEOTIDE SEQUENCE [LARGE SCALE GENOMIC DNA]</scope>
    <source>
        <strain evidence="3 4">DSM 19867</strain>
    </source>
</reference>
<dbReference type="Gene3D" id="1.20.1250.20">
    <property type="entry name" value="MFS general substrate transporter like domains"/>
    <property type="match status" value="2"/>
</dbReference>
<dbReference type="GO" id="GO:0005886">
    <property type="term" value="C:plasma membrane"/>
    <property type="evidence" value="ECO:0007669"/>
    <property type="project" value="TreeGrafter"/>
</dbReference>
<evidence type="ECO:0000313" key="3">
    <source>
        <dbReference type="EMBL" id="NIK88729.1"/>
    </source>
</evidence>
<accession>A0A846MZQ2</accession>
<comment type="caution">
    <text evidence="3">The sequence shown here is derived from an EMBL/GenBank/DDBJ whole genome shotgun (WGS) entry which is preliminary data.</text>
</comment>
<feature type="transmembrane region" description="Helical" evidence="2">
    <location>
        <begin position="335"/>
        <end position="359"/>
    </location>
</feature>
<dbReference type="GO" id="GO:0006814">
    <property type="term" value="P:sodium ion transport"/>
    <property type="evidence" value="ECO:0007669"/>
    <property type="project" value="InterPro"/>
</dbReference>